<comment type="similarity">
    <text evidence="16">Belongs to the Dus family. Dus4 subfamily.</text>
</comment>
<comment type="cofactor">
    <cofactor evidence="1">
        <name>FMN</name>
        <dbReference type="ChEBI" id="CHEBI:58210"/>
    </cofactor>
</comment>
<evidence type="ECO:0000256" key="19">
    <source>
        <dbReference type="ARBA" id="ARBA00078338"/>
    </source>
</evidence>
<keyword evidence="3" id="KW-0288">FMN</keyword>
<keyword evidence="5" id="KW-0819">tRNA processing</keyword>
<dbReference type="STRING" id="1336337.A0A3N4J4A1"/>
<evidence type="ECO:0000256" key="2">
    <source>
        <dbReference type="ARBA" id="ARBA00022630"/>
    </source>
</evidence>
<proteinExistence type="inferred from homology"/>
<evidence type="ECO:0000256" key="16">
    <source>
        <dbReference type="ARBA" id="ARBA00060741"/>
    </source>
</evidence>
<dbReference type="InterPro" id="IPR035587">
    <property type="entry name" value="DUS-like_FMN-bd"/>
</dbReference>
<evidence type="ECO:0000256" key="5">
    <source>
        <dbReference type="ARBA" id="ARBA00022694"/>
    </source>
</evidence>
<dbReference type="GO" id="GO:0102266">
    <property type="term" value="F:tRNA-dihydrouridine20a synthase activity"/>
    <property type="evidence" value="ECO:0007669"/>
    <property type="project" value="UniProtKB-EC"/>
</dbReference>
<keyword evidence="8" id="KW-0520">NAD</keyword>
<dbReference type="AlphaFoldDB" id="A0A3N4J4A1"/>
<evidence type="ECO:0000256" key="7">
    <source>
        <dbReference type="ARBA" id="ARBA00023002"/>
    </source>
</evidence>
<keyword evidence="22" id="KW-1185">Reference proteome</keyword>
<evidence type="ECO:0000256" key="14">
    <source>
        <dbReference type="ARBA" id="ARBA00051932"/>
    </source>
</evidence>
<dbReference type="InterPro" id="IPR013785">
    <property type="entry name" value="Aldolase_TIM"/>
</dbReference>
<dbReference type="PANTHER" id="PTHR11082">
    <property type="entry name" value="TRNA-DIHYDROURIDINE SYNTHASE"/>
    <property type="match status" value="1"/>
</dbReference>
<dbReference type="Gene3D" id="3.20.20.70">
    <property type="entry name" value="Aldolase class I"/>
    <property type="match status" value="1"/>
</dbReference>
<accession>A0A3N4J4A1</accession>
<keyword evidence="2" id="KW-0285">Flavoprotein</keyword>
<dbReference type="Proteomes" id="UP000276215">
    <property type="component" value="Unassembled WGS sequence"/>
</dbReference>
<evidence type="ECO:0000259" key="20">
    <source>
        <dbReference type="Pfam" id="PF01207"/>
    </source>
</evidence>
<comment type="catalytic activity">
    <reaction evidence="15">
        <text>5,6-dihydrouridine(20a) in tRNA + NADP(+) = uridine(20a) in tRNA + NADPH + H(+)</text>
        <dbReference type="Rhea" id="RHEA:53344"/>
        <dbReference type="Rhea" id="RHEA-COMP:13535"/>
        <dbReference type="Rhea" id="RHEA-COMP:13536"/>
        <dbReference type="ChEBI" id="CHEBI:15378"/>
        <dbReference type="ChEBI" id="CHEBI:57783"/>
        <dbReference type="ChEBI" id="CHEBI:58349"/>
        <dbReference type="ChEBI" id="CHEBI:65315"/>
        <dbReference type="ChEBI" id="CHEBI:74443"/>
        <dbReference type="EC" id="1.3.1.90"/>
    </reaction>
    <physiologicalReaction direction="right-to-left" evidence="15">
        <dbReference type="Rhea" id="RHEA:53346"/>
    </physiologicalReaction>
</comment>
<evidence type="ECO:0000256" key="12">
    <source>
        <dbReference type="ARBA" id="ARBA00050434"/>
    </source>
</evidence>
<dbReference type="InterPro" id="IPR018517">
    <property type="entry name" value="tRNA_hU_synthase_CS"/>
</dbReference>
<dbReference type="EC" id="1.3.1.90" evidence="17"/>
<evidence type="ECO:0000256" key="9">
    <source>
        <dbReference type="ARBA" id="ARBA00045934"/>
    </source>
</evidence>
<dbReference type="PROSITE" id="PS01136">
    <property type="entry name" value="UPF0034"/>
    <property type="match status" value="1"/>
</dbReference>
<dbReference type="EMBL" id="ML120462">
    <property type="protein sequence ID" value="RPA92995.1"/>
    <property type="molecule type" value="Genomic_DNA"/>
</dbReference>
<evidence type="ECO:0000256" key="15">
    <source>
        <dbReference type="ARBA" id="ARBA00052996"/>
    </source>
</evidence>
<evidence type="ECO:0000256" key="11">
    <source>
        <dbReference type="ARBA" id="ARBA00049447"/>
    </source>
</evidence>
<gene>
    <name evidence="21" type="ORF">L873DRAFT_1857960</name>
</gene>
<evidence type="ECO:0000256" key="13">
    <source>
        <dbReference type="ARBA" id="ARBA00051779"/>
    </source>
</evidence>
<dbReference type="GO" id="GO:0102267">
    <property type="term" value="F:tRNA-dihydrouridine20b synthase activity"/>
    <property type="evidence" value="ECO:0007669"/>
    <property type="project" value="UniProtKB-ARBA"/>
</dbReference>
<comment type="catalytic activity">
    <reaction evidence="14">
        <text>5,6-dihydrouridine(20b) in tRNA + NAD(+) = uridine(20b) in tRNA + NADH + H(+)</text>
        <dbReference type="Rhea" id="RHEA:53352"/>
        <dbReference type="Rhea" id="RHEA-COMP:13537"/>
        <dbReference type="Rhea" id="RHEA-COMP:13538"/>
        <dbReference type="ChEBI" id="CHEBI:15378"/>
        <dbReference type="ChEBI" id="CHEBI:57540"/>
        <dbReference type="ChEBI" id="CHEBI:57945"/>
        <dbReference type="ChEBI" id="CHEBI:65315"/>
        <dbReference type="ChEBI" id="CHEBI:74443"/>
        <dbReference type="EC" id="1.3.1.90"/>
    </reaction>
    <physiologicalReaction direction="right-to-left" evidence="14">
        <dbReference type="Rhea" id="RHEA:53354"/>
    </physiologicalReaction>
</comment>
<dbReference type="Pfam" id="PF01207">
    <property type="entry name" value="Dus"/>
    <property type="match status" value="1"/>
</dbReference>
<evidence type="ECO:0000256" key="1">
    <source>
        <dbReference type="ARBA" id="ARBA00001917"/>
    </source>
</evidence>
<dbReference type="GO" id="GO:0050660">
    <property type="term" value="F:flavin adenine dinucleotide binding"/>
    <property type="evidence" value="ECO:0007669"/>
    <property type="project" value="InterPro"/>
</dbReference>
<comment type="catalytic activity">
    <reaction evidence="12">
        <text>5,6-dihydrouridine(20b) in tRNA + NADP(+) = uridine(20b) in tRNA + NADPH + H(+)</text>
        <dbReference type="Rhea" id="RHEA:53356"/>
        <dbReference type="Rhea" id="RHEA-COMP:13537"/>
        <dbReference type="Rhea" id="RHEA-COMP:13538"/>
        <dbReference type="ChEBI" id="CHEBI:15378"/>
        <dbReference type="ChEBI" id="CHEBI:57783"/>
        <dbReference type="ChEBI" id="CHEBI:58349"/>
        <dbReference type="ChEBI" id="CHEBI:65315"/>
        <dbReference type="ChEBI" id="CHEBI:74443"/>
        <dbReference type="EC" id="1.3.1.90"/>
    </reaction>
    <physiologicalReaction direction="right-to-left" evidence="12">
        <dbReference type="Rhea" id="RHEA:53358"/>
    </physiologicalReaction>
</comment>
<sequence>MDEESEIPAREAVHQYVPFLLPPLPFLSIHLFFSFEGLFSLCFWFRADGALYGCYGSPLKLFDLVKSAGRVLYVQAPMVRYSKLPFRALVRDYGVDLCYTPMILAKEFVRSQTARFSDFTTNASDRPLIVQFGAHSSIDFARAAEMVKPYTDGVNLNCGCPQTWAIQEGIGCKLIQQPQLVKEMVRAVKDRCGEDFCVSVKIRIHHDLRETVDFVKIVESSGVDYITVHGRRRSQRSSESVNLEAIALVKSAAGVPIVANGDVFSLEGVGRIVGITGVDGVMAARGLMENPALFAGFKKTPWGAVERFLRYNMNYGPLPYQLTLHHVGEMLRDVMTKKERAEMTRNSGSMVELLDWLDERVVVRRYGEAGFGEGIEMERISS</sequence>
<comment type="function">
    <text evidence="9">Catalyzes the synthesis of dihydrouridine, a modified base found in the D-loop of most tRNAs. Specifically modifies U47 in cytoplasmic tRNAs. Catalyzes the synthesis of dihydrouridine in some mRNAs, thereby affecting their translation.</text>
</comment>
<evidence type="ECO:0000256" key="18">
    <source>
        <dbReference type="ARBA" id="ARBA00071722"/>
    </source>
</evidence>
<evidence type="ECO:0000256" key="3">
    <source>
        <dbReference type="ARBA" id="ARBA00022643"/>
    </source>
</evidence>
<comment type="catalytic activity">
    <reaction evidence="13">
        <text>5,6-dihydrouridine(20a) in tRNA + NAD(+) = uridine(20a) in tRNA + NADH + H(+)</text>
        <dbReference type="Rhea" id="RHEA:53348"/>
        <dbReference type="Rhea" id="RHEA-COMP:13535"/>
        <dbReference type="Rhea" id="RHEA-COMP:13536"/>
        <dbReference type="ChEBI" id="CHEBI:15378"/>
        <dbReference type="ChEBI" id="CHEBI:57540"/>
        <dbReference type="ChEBI" id="CHEBI:57945"/>
        <dbReference type="ChEBI" id="CHEBI:65315"/>
        <dbReference type="ChEBI" id="CHEBI:74443"/>
        <dbReference type="EC" id="1.3.1.90"/>
    </reaction>
    <physiologicalReaction direction="right-to-left" evidence="13">
        <dbReference type="Rhea" id="RHEA:53350"/>
    </physiologicalReaction>
</comment>
<reference evidence="21 22" key="1">
    <citation type="journal article" date="2018" name="Nat. Ecol. Evol.">
        <title>Pezizomycetes genomes reveal the molecular basis of ectomycorrhizal truffle lifestyle.</title>
        <authorList>
            <person name="Murat C."/>
            <person name="Payen T."/>
            <person name="Noel B."/>
            <person name="Kuo A."/>
            <person name="Morin E."/>
            <person name="Chen J."/>
            <person name="Kohler A."/>
            <person name="Krizsan K."/>
            <person name="Balestrini R."/>
            <person name="Da Silva C."/>
            <person name="Montanini B."/>
            <person name="Hainaut M."/>
            <person name="Levati E."/>
            <person name="Barry K.W."/>
            <person name="Belfiori B."/>
            <person name="Cichocki N."/>
            <person name="Clum A."/>
            <person name="Dockter R.B."/>
            <person name="Fauchery L."/>
            <person name="Guy J."/>
            <person name="Iotti M."/>
            <person name="Le Tacon F."/>
            <person name="Lindquist E.A."/>
            <person name="Lipzen A."/>
            <person name="Malagnac F."/>
            <person name="Mello A."/>
            <person name="Molinier V."/>
            <person name="Miyauchi S."/>
            <person name="Poulain J."/>
            <person name="Riccioni C."/>
            <person name="Rubini A."/>
            <person name="Sitrit Y."/>
            <person name="Splivallo R."/>
            <person name="Traeger S."/>
            <person name="Wang M."/>
            <person name="Zifcakova L."/>
            <person name="Wipf D."/>
            <person name="Zambonelli A."/>
            <person name="Paolocci F."/>
            <person name="Nowrousian M."/>
            <person name="Ottonello S."/>
            <person name="Baldrian P."/>
            <person name="Spatafora J.W."/>
            <person name="Henrissat B."/>
            <person name="Nagy L.G."/>
            <person name="Aury J.M."/>
            <person name="Wincker P."/>
            <person name="Grigoriev I.V."/>
            <person name="Bonfante P."/>
            <person name="Martin F.M."/>
        </authorList>
    </citation>
    <scope>NUCLEOTIDE SEQUENCE [LARGE SCALE GENOMIC DNA]</scope>
    <source>
        <strain evidence="21 22">120613-1</strain>
    </source>
</reference>
<keyword evidence="6" id="KW-0521">NADP</keyword>
<evidence type="ECO:0000313" key="22">
    <source>
        <dbReference type="Proteomes" id="UP000276215"/>
    </source>
</evidence>
<dbReference type="SUPFAM" id="SSF51395">
    <property type="entry name" value="FMN-linked oxidoreductases"/>
    <property type="match status" value="1"/>
</dbReference>
<comment type="catalytic activity">
    <reaction evidence="11">
        <text>a 5,6-dihydrouridine in mRNA + NADP(+) = a uridine in mRNA + NADPH + H(+)</text>
        <dbReference type="Rhea" id="RHEA:69855"/>
        <dbReference type="Rhea" id="RHEA-COMP:14658"/>
        <dbReference type="Rhea" id="RHEA-COMP:17789"/>
        <dbReference type="ChEBI" id="CHEBI:15378"/>
        <dbReference type="ChEBI" id="CHEBI:57783"/>
        <dbReference type="ChEBI" id="CHEBI:58349"/>
        <dbReference type="ChEBI" id="CHEBI:65315"/>
        <dbReference type="ChEBI" id="CHEBI:74443"/>
    </reaction>
    <physiologicalReaction direction="right-to-left" evidence="11">
        <dbReference type="Rhea" id="RHEA:69857"/>
    </physiologicalReaction>
</comment>
<feature type="domain" description="DUS-like FMN-binding" evidence="20">
    <location>
        <begin position="75"/>
        <end position="371"/>
    </location>
</feature>
<keyword evidence="4" id="KW-0507">mRNA processing</keyword>
<evidence type="ECO:0000313" key="21">
    <source>
        <dbReference type="EMBL" id="RPA92995.1"/>
    </source>
</evidence>
<evidence type="ECO:0000256" key="10">
    <source>
        <dbReference type="ARBA" id="ARBA00048342"/>
    </source>
</evidence>
<name>A0A3N4J4A1_9PEZI</name>
<dbReference type="OrthoDB" id="9977870at2759"/>
<dbReference type="CDD" id="cd02801">
    <property type="entry name" value="DUS_like_FMN"/>
    <property type="match status" value="1"/>
</dbReference>
<keyword evidence="7" id="KW-0560">Oxidoreductase</keyword>
<comment type="catalytic activity">
    <reaction evidence="10">
        <text>a 5,6-dihydrouridine in mRNA + NAD(+) = a uridine in mRNA + NADH + H(+)</text>
        <dbReference type="Rhea" id="RHEA:69851"/>
        <dbReference type="Rhea" id="RHEA-COMP:14658"/>
        <dbReference type="Rhea" id="RHEA-COMP:17789"/>
        <dbReference type="ChEBI" id="CHEBI:15378"/>
        <dbReference type="ChEBI" id="CHEBI:57540"/>
        <dbReference type="ChEBI" id="CHEBI:57945"/>
        <dbReference type="ChEBI" id="CHEBI:65315"/>
        <dbReference type="ChEBI" id="CHEBI:74443"/>
    </reaction>
    <physiologicalReaction direction="right-to-left" evidence="10">
        <dbReference type="Rhea" id="RHEA:69853"/>
    </physiologicalReaction>
</comment>
<evidence type="ECO:0000256" key="4">
    <source>
        <dbReference type="ARBA" id="ARBA00022664"/>
    </source>
</evidence>
<protein>
    <recommendedName>
        <fullName evidence="18">tRNA-dihydrouridine(20a/20b) synthase [NAD(P)+]</fullName>
        <ecNumber evidence="17">1.3.1.90</ecNumber>
    </recommendedName>
    <alternativeName>
        <fullName evidence="19">tRNA-dihydrouridine synthase 4</fullName>
    </alternativeName>
</protein>
<organism evidence="21 22">
    <name type="scientific">Choiromyces venosus 120613-1</name>
    <dbReference type="NCBI Taxonomy" id="1336337"/>
    <lineage>
        <taxon>Eukaryota</taxon>
        <taxon>Fungi</taxon>
        <taxon>Dikarya</taxon>
        <taxon>Ascomycota</taxon>
        <taxon>Pezizomycotina</taxon>
        <taxon>Pezizomycetes</taxon>
        <taxon>Pezizales</taxon>
        <taxon>Tuberaceae</taxon>
        <taxon>Choiromyces</taxon>
    </lineage>
</organism>
<evidence type="ECO:0000256" key="17">
    <source>
        <dbReference type="ARBA" id="ARBA00066483"/>
    </source>
</evidence>
<evidence type="ECO:0000256" key="8">
    <source>
        <dbReference type="ARBA" id="ARBA00023027"/>
    </source>
</evidence>
<evidence type="ECO:0000256" key="6">
    <source>
        <dbReference type="ARBA" id="ARBA00022857"/>
    </source>
</evidence>
<dbReference type="FunFam" id="3.20.20.70:FF:000159">
    <property type="entry name" value="tRNA-dihydrouridine synthase 4"/>
    <property type="match status" value="1"/>
</dbReference>
<dbReference type="GO" id="GO:0006397">
    <property type="term" value="P:mRNA processing"/>
    <property type="evidence" value="ECO:0007669"/>
    <property type="project" value="UniProtKB-KW"/>
</dbReference>
<dbReference type="PANTHER" id="PTHR11082:SF31">
    <property type="entry name" value="TRNA-DIHYDROURIDINE(20A_20B) SYNTHASE [NAD(P)+]-LIKE"/>
    <property type="match status" value="1"/>
</dbReference>